<name>A0A6N2W5H1_9FIRM</name>
<gene>
    <name evidence="1" type="ORF">CNLFYP112_00716</name>
</gene>
<sequence length="152" mass="17714">MIKNRAVSEMDLQLYNVIVVKTGQNQEVDLQKVEEIGTKLKKSGIYRIAPVVIHKDCMKNSLELMISVNKKVELHIKDVINFYDKLIFLRCKYYRVLSEENSISSISECIEKIMYKENITFHDIFFMLIPIPNGKVIDVFVPIVEESENEQV</sequence>
<dbReference type="AlphaFoldDB" id="A0A6N2W5H1"/>
<evidence type="ECO:0000313" key="1">
    <source>
        <dbReference type="EMBL" id="VYT37934.1"/>
    </source>
</evidence>
<organism evidence="1">
    <name type="scientific">[Clostridium] nexile</name>
    <dbReference type="NCBI Taxonomy" id="29361"/>
    <lineage>
        <taxon>Bacteria</taxon>
        <taxon>Bacillati</taxon>
        <taxon>Bacillota</taxon>
        <taxon>Clostridia</taxon>
        <taxon>Lachnospirales</taxon>
        <taxon>Lachnospiraceae</taxon>
        <taxon>Tyzzerella</taxon>
    </lineage>
</organism>
<reference evidence="1" key="1">
    <citation type="submission" date="2019-11" db="EMBL/GenBank/DDBJ databases">
        <authorList>
            <person name="Feng L."/>
        </authorList>
    </citation>
    <scope>NUCLEOTIDE SEQUENCE</scope>
    <source>
        <strain evidence="1">CnexileLFYP112</strain>
    </source>
</reference>
<protein>
    <submittedName>
        <fullName evidence="1">Uncharacterized protein</fullName>
    </submittedName>
</protein>
<dbReference type="EMBL" id="CACRTG010000046">
    <property type="protein sequence ID" value="VYT37934.1"/>
    <property type="molecule type" value="Genomic_DNA"/>
</dbReference>
<accession>A0A6N2W5H1</accession>
<proteinExistence type="predicted"/>